<accession>A0AA51REJ1</accession>
<keyword evidence="2" id="KW-1185">Reference proteome</keyword>
<name>A0AA51REJ1_9BACT</name>
<sequence>MTAKEQHIIEYLKNHNGAGFYIDIRNELGMEFDDEVDFDSTLELLKRKNWLYENKPGDTKYLLNSEMIKSKPFEAELTDYKVLSNGADGGHHYISTEIEYEGEKRKIIVLFLEKSDEKKLTSNHKIKVSGDLIDEGKEYSFMLLNTTIKK</sequence>
<dbReference type="KEGG" id="msaa:QYS49_39580"/>
<organism evidence="1 2">
    <name type="scientific">Marivirga salinarum</name>
    <dbReference type="NCBI Taxonomy" id="3059078"/>
    <lineage>
        <taxon>Bacteria</taxon>
        <taxon>Pseudomonadati</taxon>
        <taxon>Bacteroidota</taxon>
        <taxon>Cytophagia</taxon>
        <taxon>Cytophagales</taxon>
        <taxon>Marivirgaceae</taxon>
        <taxon>Marivirga</taxon>
    </lineage>
</organism>
<evidence type="ECO:0000313" key="2">
    <source>
        <dbReference type="Proteomes" id="UP001230496"/>
    </source>
</evidence>
<dbReference type="Proteomes" id="UP001230496">
    <property type="component" value="Chromosome"/>
</dbReference>
<proteinExistence type="predicted"/>
<evidence type="ECO:0000313" key="1">
    <source>
        <dbReference type="EMBL" id="WMN11775.1"/>
    </source>
</evidence>
<gene>
    <name evidence="1" type="ORF">QYS49_39580</name>
</gene>
<reference evidence="1 2" key="1">
    <citation type="submission" date="2023-08" db="EMBL/GenBank/DDBJ databases">
        <title>Comparative genomics and taxonomic characterization of three novel marine species of genus Marivirga.</title>
        <authorList>
            <person name="Muhammad N."/>
            <person name="Kim S.-G."/>
        </authorList>
    </citation>
    <scope>NUCLEOTIDE SEQUENCE [LARGE SCALE GENOMIC DNA]</scope>
    <source>
        <strain evidence="1 2">BDSF4-3</strain>
    </source>
</reference>
<dbReference type="AlphaFoldDB" id="A0AA51REJ1"/>
<protein>
    <submittedName>
        <fullName evidence="1">Uncharacterized protein</fullName>
    </submittedName>
</protein>
<dbReference type="RefSeq" id="WP_308349455.1">
    <property type="nucleotide sequence ID" value="NZ_CP129971.1"/>
</dbReference>
<dbReference type="EMBL" id="CP129971">
    <property type="protein sequence ID" value="WMN11775.1"/>
    <property type="molecule type" value="Genomic_DNA"/>
</dbReference>